<proteinExistence type="predicted"/>
<dbReference type="EMBL" id="FQ312002">
    <property type="protein sequence ID" value="CBW15560.1"/>
    <property type="molecule type" value="Genomic_DNA"/>
</dbReference>
<dbReference type="Proteomes" id="UP000007052">
    <property type="component" value="Chromosome"/>
</dbReference>
<evidence type="ECO:0000313" key="1">
    <source>
        <dbReference type="EMBL" id="CBW15560.1"/>
    </source>
</evidence>
<reference evidence="2" key="1">
    <citation type="submission" date="2010-07" db="EMBL/GenBank/DDBJ databases">
        <title>The genome sequence of Haemophilus parainfluenzae T3T1.</title>
        <authorList>
            <person name="Crook D."/>
            <person name="Hood D."/>
            <person name="Moxon R."/>
            <person name="Parkhill J."/>
            <person name="Aslett M."/>
            <person name="Bentley S.D."/>
        </authorList>
    </citation>
    <scope>NUCLEOTIDE SEQUENCE [LARGE SCALE GENOMIC DNA]</scope>
    <source>
        <strain evidence="2">T3T1</strain>
    </source>
</reference>
<sequence length="109" mass="12883">MSLTHNLLYRSHVHNHLPYVPQLAHDELKYAQSHQEYGLHHKYPIRHRLDNQINTQRLRHAKTEPPFPHRIISSYFTPKTDRTFICYDSCQNNGTIIPKENNLSSIAKV</sequence>
<dbReference type="KEGG" id="hpr:PARA_14600"/>
<name>A0AB33QMN4_HAEP3</name>
<dbReference type="AlphaFoldDB" id="A0AB33QMN4"/>
<protein>
    <submittedName>
        <fullName evidence="1">Uncharacterized protein</fullName>
    </submittedName>
</protein>
<gene>
    <name evidence="1" type="ordered locus">PARA_14600</name>
</gene>
<evidence type="ECO:0000313" key="2">
    <source>
        <dbReference type="Proteomes" id="UP000007052"/>
    </source>
</evidence>
<accession>A0AB33QMN4</accession>
<organism evidence="1 2">
    <name type="scientific">Haemophilus parainfluenzae (strain T3T1)</name>
    <dbReference type="NCBI Taxonomy" id="862965"/>
    <lineage>
        <taxon>Bacteria</taxon>
        <taxon>Pseudomonadati</taxon>
        <taxon>Pseudomonadota</taxon>
        <taxon>Gammaproteobacteria</taxon>
        <taxon>Pasteurellales</taxon>
        <taxon>Pasteurellaceae</taxon>
        <taxon>Haemophilus</taxon>
    </lineage>
</organism>